<dbReference type="InterPro" id="IPR051713">
    <property type="entry name" value="T-cell_Activation_Regulation"/>
</dbReference>
<feature type="compositionally biased region" description="Low complexity" evidence="11">
    <location>
        <begin position="274"/>
        <end position="293"/>
    </location>
</feature>
<dbReference type="Gene3D" id="2.60.40.10">
    <property type="entry name" value="Immunoglobulins"/>
    <property type="match status" value="2"/>
</dbReference>
<dbReference type="EMBL" id="JBHFQA010000002">
    <property type="protein sequence ID" value="KAL2102799.1"/>
    <property type="molecule type" value="Genomic_DNA"/>
</dbReference>
<dbReference type="Proteomes" id="UP001591681">
    <property type="component" value="Unassembled WGS sequence"/>
</dbReference>
<dbReference type="PANTHER" id="PTHR25466:SF14">
    <property type="entry name" value="BUTYROPHILIN SUBFAMILY 2 MEMBER A2-LIKE-RELATED"/>
    <property type="match status" value="1"/>
</dbReference>
<feature type="domain" description="Ig-like" evidence="13">
    <location>
        <begin position="142"/>
        <end position="251"/>
    </location>
</feature>
<evidence type="ECO:0000256" key="9">
    <source>
        <dbReference type="ARBA" id="ARBA00023180"/>
    </source>
</evidence>
<keyword evidence="10" id="KW-0393">Immunoglobulin domain</keyword>
<dbReference type="InterPro" id="IPR013783">
    <property type="entry name" value="Ig-like_fold"/>
</dbReference>
<dbReference type="SMART" id="SM00409">
    <property type="entry name" value="IG"/>
    <property type="match status" value="2"/>
</dbReference>
<keyword evidence="9" id="KW-0325">Glycoprotein</keyword>
<evidence type="ECO:0000256" key="6">
    <source>
        <dbReference type="ARBA" id="ARBA00023136"/>
    </source>
</evidence>
<dbReference type="Pfam" id="PF00047">
    <property type="entry name" value="ig"/>
    <property type="match status" value="1"/>
</dbReference>
<comment type="subcellular location">
    <subcellularLocation>
        <location evidence="1">Cell membrane</location>
        <topology evidence="1">Single-pass type I membrane protein</topology>
    </subcellularLocation>
</comment>
<evidence type="ECO:0000256" key="1">
    <source>
        <dbReference type="ARBA" id="ARBA00004251"/>
    </source>
</evidence>
<feature type="domain" description="Ig-like" evidence="13">
    <location>
        <begin position="36"/>
        <end position="123"/>
    </location>
</feature>
<dbReference type="InterPro" id="IPR036179">
    <property type="entry name" value="Ig-like_dom_sf"/>
</dbReference>
<keyword evidence="3 12" id="KW-0812">Transmembrane</keyword>
<keyword evidence="8" id="KW-0675">Receptor</keyword>
<dbReference type="InterPro" id="IPR003599">
    <property type="entry name" value="Ig_sub"/>
</dbReference>
<dbReference type="GO" id="GO:0005886">
    <property type="term" value="C:plasma membrane"/>
    <property type="evidence" value="ECO:0007669"/>
    <property type="project" value="UniProtKB-SubCell"/>
</dbReference>
<keyword evidence="2" id="KW-1003">Cell membrane</keyword>
<feature type="transmembrane region" description="Helical" evidence="12">
    <location>
        <begin position="321"/>
        <end position="343"/>
    </location>
</feature>
<evidence type="ECO:0000256" key="10">
    <source>
        <dbReference type="ARBA" id="ARBA00023319"/>
    </source>
</evidence>
<comment type="caution">
    <text evidence="14">The sequence shown here is derived from an EMBL/GenBank/DDBJ whole genome shotgun (WGS) entry which is preliminary data.</text>
</comment>
<feature type="region of interest" description="Disordered" evidence="11">
    <location>
        <begin position="274"/>
        <end position="294"/>
    </location>
</feature>
<proteinExistence type="predicted"/>
<keyword evidence="15" id="KW-1185">Reference proteome</keyword>
<evidence type="ECO:0000256" key="12">
    <source>
        <dbReference type="SAM" id="Phobius"/>
    </source>
</evidence>
<keyword evidence="4" id="KW-0732">Signal</keyword>
<gene>
    <name evidence="14" type="ORF">ACEWY4_001967</name>
</gene>
<evidence type="ECO:0000256" key="11">
    <source>
        <dbReference type="SAM" id="MobiDB-lite"/>
    </source>
</evidence>
<dbReference type="AlphaFoldDB" id="A0ABD1KUF5"/>
<evidence type="ECO:0000259" key="13">
    <source>
        <dbReference type="PROSITE" id="PS50835"/>
    </source>
</evidence>
<dbReference type="PROSITE" id="PS50835">
    <property type="entry name" value="IG_LIKE"/>
    <property type="match status" value="2"/>
</dbReference>
<evidence type="ECO:0000256" key="5">
    <source>
        <dbReference type="ARBA" id="ARBA00022989"/>
    </source>
</evidence>
<dbReference type="InterPro" id="IPR013151">
    <property type="entry name" value="Immunoglobulin_dom"/>
</dbReference>
<keyword evidence="6 12" id="KW-0472">Membrane</keyword>
<accession>A0ABD1KUF5</accession>
<evidence type="ECO:0000256" key="7">
    <source>
        <dbReference type="ARBA" id="ARBA00023157"/>
    </source>
</evidence>
<evidence type="ECO:0000256" key="2">
    <source>
        <dbReference type="ARBA" id="ARBA00022475"/>
    </source>
</evidence>
<reference evidence="14 15" key="1">
    <citation type="submission" date="2024-09" db="EMBL/GenBank/DDBJ databases">
        <title>A chromosome-level genome assembly of Gray's grenadier anchovy, Coilia grayii.</title>
        <authorList>
            <person name="Fu Z."/>
        </authorList>
    </citation>
    <scope>NUCLEOTIDE SEQUENCE [LARGE SCALE GENOMIC DNA]</scope>
    <source>
        <strain evidence="14">G4</strain>
        <tissue evidence="14">Muscle</tissue>
    </source>
</reference>
<dbReference type="InterPro" id="IPR007110">
    <property type="entry name" value="Ig-like_dom"/>
</dbReference>
<evidence type="ECO:0000256" key="8">
    <source>
        <dbReference type="ARBA" id="ARBA00023170"/>
    </source>
</evidence>
<keyword evidence="5 12" id="KW-1133">Transmembrane helix</keyword>
<dbReference type="PANTHER" id="PTHR25466">
    <property type="entry name" value="T-LYMPHOCYTE ACTIVATION ANTIGEN"/>
    <property type="match status" value="1"/>
</dbReference>
<sequence>MTQNTLNNFAFILSSIPVSILSSHSLYSHSAALVNPVFKQETVKLGDKLELNCSVTEYIHLVEHGLVNITWEATGKDVVSYDGSNFYFGTAFGPRVSAHVDSAGVFSVTLEPVVMSDADMYECFLEGKRILAIVIVTVVSDPDTHVKSIVINELDDVRLPCLGRISKSATLDKVTVYWKRNDTVIYSLIDGRPPNHPSFWYNNAFMNPDIIQIYGDLSLLIINVSQKDSGIYKCSYSNKNLAADENAGIVTLTVLGHSTTEEVDELMWYNISTNTSSSPSTTPYPTTNPTPISTERESVEGEFIHTLNARAEEEIGPQVPWVLIGIITGVLILTALILALLVAMGKI</sequence>
<name>A0ABD1KUF5_9TELE</name>
<evidence type="ECO:0000256" key="3">
    <source>
        <dbReference type="ARBA" id="ARBA00022692"/>
    </source>
</evidence>
<evidence type="ECO:0000313" key="14">
    <source>
        <dbReference type="EMBL" id="KAL2102799.1"/>
    </source>
</evidence>
<protein>
    <recommendedName>
        <fullName evidence="13">Ig-like domain-containing protein</fullName>
    </recommendedName>
</protein>
<keyword evidence="7" id="KW-1015">Disulfide bond</keyword>
<evidence type="ECO:0000313" key="15">
    <source>
        <dbReference type="Proteomes" id="UP001591681"/>
    </source>
</evidence>
<evidence type="ECO:0000256" key="4">
    <source>
        <dbReference type="ARBA" id="ARBA00022729"/>
    </source>
</evidence>
<organism evidence="14 15">
    <name type="scientific">Coilia grayii</name>
    <name type="common">Gray's grenadier anchovy</name>
    <dbReference type="NCBI Taxonomy" id="363190"/>
    <lineage>
        <taxon>Eukaryota</taxon>
        <taxon>Metazoa</taxon>
        <taxon>Chordata</taxon>
        <taxon>Craniata</taxon>
        <taxon>Vertebrata</taxon>
        <taxon>Euteleostomi</taxon>
        <taxon>Actinopterygii</taxon>
        <taxon>Neopterygii</taxon>
        <taxon>Teleostei</taxon>
        <taxon>Clupei</taxon>
        <taxon>Clupeiformes</taxon>
        <taxon>Clupeoidei</taxon>
        <taxon>Engraulidae</taxon>
        <taxon>Coilinae</taxon>
        <taxon>Coilia</taxon>
    </lineage>
</organism>
<dbReference type="SUPFAM" id="SSF48726">
    <property type="entry name" value="Immunoglobulin"/>
    <property type="match status" value="2"/>
</dbReference>